<organism evidence="2 4">
    <name type="scientific">Puccinia graminis f. sp. tritici</name>
    <dbReference type="NCBI Taxonomy" id="56615"/>
    <lineage>
        <taxon>Eukaryota</taxon>
        <taxon>Fungi</taxon>
        <taxon>Dikarya</taxon>
        <taxon>Basidiomycota</taxon>
        <taxon>Pucciniomycotina</taxon>
        <taxon>Pucciniomycetes</taxon>
        <taxon>Pucciniales</taxon>
        <taxon>Pucciniaceae</taxon>
        <taxon>Puccinia</taxon>
    </lineage>
</organism>
<name>A0A5B0MJP2_PUCGR</name>
<comment type="caution">
    <text evidence="2">The sequence shown here is derived from an EMBL/GenBank/DDBJ whole genome shotgun (WGS) entry which is preliminary data.</text>
</comment>
<dbReference type="Proteomes" id="UP000325313">
    <property type="component" value="Unassembled WGS sequence"/>
</dbReference>
<dbReference type="EMBL" id="VDEP01000446">
    <property type="protein sequence ID" value="KAA1078906.1"/>
    <property type="molecule type" value="Genomic_DNA"/>
</dbReference>
<dbReference type="EMBL" id="VSWC01000145">
    <property type="protein sequence ID" value="KAA1076931.1"/>
    <property type="molecule type" value="Genomic_DNA"/>
</dbReference>
<keyword evidence="4" id="KW-1185">Reference proteome</keyword>
<protein>
    <submittedName>
        <fullName evidence="2">Uncharacterized protein</fullName>
    </submittedName>
</protein>
<sequence>MFLKLCVIGLMCSIIHIQGAYGYKYMMISAWDQSLHVHYSNTAPYHKSKNVQDKYLNLEDVYHALRSHSDRNLGVQAIDFIDASKNRRRCEKLVVDKPGSETPPNHWYLWETFCEFMSESPSPDISKLINDVCTQKLNV</sequence>
<dbReference type="Proteomes" id="UP000324748">
    <property type="component" value="Unassembled WGS sequence"/>
</dbReference>
<feature type="chain" id="PRO_5036137231" evidence="1">
    <location>
        <begin position="23"/>
        <end position="139"/>
    </location>
</feature>
<reference evidence="4 5" key="1">
    <citation type="submission" date="2019-05" db="EMBL/GenBank/DDBJ databases">
        <title>Emergence of the Ug99 lineage of the wheat stem rust pathogen through somatic hybridization.</title>
        <authorList>
            <person name="Li F."/>
            <person name="Upadhyaya N.M."/>
            <person name="Sperschneider J."/>
            <person name="Matny O."/>
            <person name="Nguyen-Phuc H."/>
            <person name="Mago R."/>
            <person name="Raley C."/>
            <person name="Miller M.E."/>
            <person name="Silverstein K.A.T."/>
            <person name="Henningsen E."/>
            <person name="Hirsch C.D."/>
            <person name="Visser B."/>
            <person name="Pretorius Z.A."/>
            <person name="Steffenson B.J."/>
            <person name="Schwessinger B."/>
            <person name="Dodds P.N."/>
            <person name="Figueroa M."/>
        </authorList>
    </citation>
    <scope>NUCLEOTIDE SEQUENCE [LARGE SCALE GENOMIC DNA]</scope>
    <source>
        <strain evidence="2">21-0</strain>
        <strain evidence="3 5">Ug99</strain>
    </source>
</reference>
<evidence type="ECO:0000313" key="2">
    <source>
        <dbReference type="EMBL" id="KAA1076931.1"/>
    </source>
</evidence>
<feature type="signal peptide" evidence="1">
    <location>
        <begin position="1"/>
        <end position="22"/>
    </location>
</feature>
<dbReference type="OrthoDB" id="10656466at2759"/>
<evidence type="ECO:0000313" key="5">
    <source>
        <dbReference type="Proteomes" id="UP000325313"/>
    </source>
</evidence>
<evidence type="ECO:0000256" key="1">
    <source>
        <dbReference type="SAM" id="SignalP"/>
    </source>
</evidence>
<keyword evidence="1" id="KW-0732">Signal</keyword>
<dbReference type="AlphaFoldDB" id="A0A5B0MJP2"/>
<evidence type="ECO:0000313" key="3">
    <source>
        <dbReference type="EMBL" id="KAA1078906.1"/>
    </source>
</evidence>
<evidence type="ECO:0000313" key="4">
    <source>
        <dbReference type="Proteomes" id="UP000324748"/>
    </source>
</evidence>
<accession>A0A5B0MJP2</accession>
<gene>
    <name evidence="2" type="ORF">PGT21_024424</name>
    <name evidence="3" type="ORF">PGTUg99_019401</name>
</gene>
<proteinExistence type="predicted"/>